<gene>
    <name evidence="1" type="ORF">LCGC14_2384760</name>
</gene>
<protein>
    <submittedName>
        <fullName evidence="1">Uncharacterized protein</fullName>
    </submittedName>
</protein>
<evidence type="ECO:0000313" key="1">
    <source>
        <dbReference type="EMBL" id="KKL27478.1"/>
    </source>
</evidence>
<accession>A0A0F9EUI8</accession>
<name>A0A0F9EUI8_9ZZZZ</name>
<organism evidence="1">
    <name type="scientific">marine sediment metagenome</name>
    <dbReference type="NCBI Taxonomy" id="412755"/>
    <lineage>
        <taxon>unclassified sequences</taxon>
        <taxon>metagenomes</taxon>
        <taxon>ecological metagenomes</taxon>
    </lineage>
</organism>
<reference evidence="1" key="1">
    <citation type="journal article" date="2015" name="Nature">
        <title>Complex archaea that bridge the gap between prokaryotes and eukaryotes.</title>
        <authorList>
            <person name="Spang A."/>
            <person name="Saw J.H."/>
            <person name="Jorgensen S.L."/>
            <person name="Zaremba-Niedzwiedzka K."/>
            <person name="Martijn J."/>
            <person name="Lind A.E."/>
            <person name="van Eijk R."/>
            <person name="Schleper C."/>
            <person name="Guy L."/>
            <person name="Ettema T.J."/>
        </authorList>
    </citation>
    <scope>NUCLEOTIDE SEQUENCE</scope>
</reference>
<dbReference type="AlphaFoldDB" id="A0A0F9EUI8"/>
<proteinExistence type="predicted"/>
<comment type="caution">
    <text evidence="1">The sequence shown here is derived from an EMBL/GenBank/DDBJ whole genome shotgun (WGS) entry which is preliminary data.</text>
</comment>
<dbReference type="EMBL" id="LAZR01035451">
    <property type="protein sequence ID" value="KKL27478.1"/>
    <property type="molecule type" value="Genomic_DNA"/>
</dbReference>
<sequence length="68" mass="7854">MPTKAIPIKDICITGGTQQRPVDDDVMKRYAEGFKTDIWKYEYFCDIAKGQVIFELYIEETEEAKDAS</sequence>